<dbReference type="PANTHER" id="PTHR12463">
    <property type="entry name" value="OXYGENASE-RELATED"/>
    <property type="match status" value="1"/>
</dbReference>
<dbReference type="Proteomes" id="UP001224775">
    <property type="component" value="Unassembled WGS sequence"/>
</dbReference>
<sequence>MTLRIIRNVGGIEGLHLATNCFTEEVERRIFTSIDESGYQSGKRTWGGQPTGLLRWPYDWPDDYSKLVNLVRDCGLLPDYVPPDYCLRLMYPPKAGFQFHHDSKYRWGEVIVGVNLGQEGEIMFTPDRVEDAFDQAAYSSEFASKSAGVGKSMRIKLPRRSIYIMSGPSRYVYKHGIAQQKPTQAPPSWNTLNMRKSLTFRSTKVFSDVYLERKLQEAAELEVNHEMRIQLQSRKEAQDKFKPNGTRAVVAQERQNATLLLNMMDSGIIPCQLRFARSEVTFDFDLPPILASVQQQQQQQQQSGSSTSSSHRFGAIGVSIGGGVASVVPPARAAAHAPSVAAAAFQGEGRQLGSSINNGGVAGDDDDMQMAINASLRSLAEERAARSSKKRKRRKRESDEGASESCEEASPKKRSGGAGVEGGVIDLVGEDDEEDKKIEGNHENNCDVIVIHE</sequence>
<dbReference type="InterPro" id="IPR032857">
    <property type="entry name" value="ALKBH4"/>
</dbReference>
<reference evidence="3" key="1">
    <citation type="submission" date="2023-06" db="EMBL/GenBank/DDBJ databases">
        <title>Survivors Of The Sea: Transcriptome response of Skeletonema marinoi to long-term dormancy.</title>
        <authorList>
            <person name="Pinder M.I.M."/>
            <person name="Kourtchenko O."/>
            <person name="Robertson E.K."/>
            <person name="Larsson T."/>
            <person name="Maumus F."/>
            <person name="Osuna-Cruz C.M."/>
            <person name="Vancaester E."/>
            <person name="Stenow R."/>
            <person name="Vandepoele K."/>
            <person name="Ploug H."/>
            <person name="Bruchert V."/>
            <person name="Godhe A."/>
            <person name="Topel M."/>
        </authorList>
    </citation>
    <scope>NUCLEOTIDE SEQUENCE</scope>
    <source>
        <strain evidence="3">R05AC</strain>
    </source>
</reference>
<evidence type="ECO:0000256" key="1">
    <source>
        <dbReference type="SAM" id="MobiDB-lite"/>
    </source>
</evidence>
<dbReference type="InterPro" id="IPR037151">
    <property type="entry name" value="AlkB-like_sf"/>
</dbReference>
<dbReference type="SUPFAM" id="SSF51197">
    <property type="entry name" value="Clavaminate synthase-like"/>
    <property type="match status" value="1"/>
</dbReference>
<dbReference type="GO" id="GO:0070988">
    <property type="term" value="P:demethylation"/>
    <property type="evidence" value="ECO:0007669"/>
    <property type="project" value="InterPro"/>
</dbReference>
<feature type="domain" description="Fe2OG dioxygenase" evidence="2">
    <location>
        <begin position="82"/>
        <end position="204"/>
    </location>
</feature>
<feature type="region of interest" description="Disordered" evidence="1">
    <location>
        <begin position="380"/>
        <end position="453"/>
    </location>
</feature>
<organism evidence="3 4">
    <name type="scientific">Skeletonema marinoi</name>
    <dbReference type="NCBI Taxonomy" id="267567"/>
    <lineage>
        <taxon>Eukaryota</taxon>
        <taxon>Sar</taxon>
        <taxon>Stramenopiles</taxon>
        <taxon>Ochrophyta</taxon>
        <taxon>Bacillariophyta</taxon>
        <taxon>Coscinodiscophyceae</taxon>
        <taxon>Thalassiosirophycidae</taxon>
        <taxon>Thalassiosirales</taxon>
        <taxon>Skeletonemataceae</taxon>
        <taxon>Skeletonema</taxon>
        <taxon>Skeletonema marinoi-dohrnii complex</taxon>
    </lineage>
</organism>
<feature type="compositionally biased region" description="Basic residues" evidence="1">
    <location>
        <begin position="386"/>
        <end position="395"/>
    </location>
</feature>
<feature type="compositionally biased region" description="Basic and acidic residues" evidence="1">
    <location>
        <begin position="435"/>
        <end position="453"/>
    </location>
</feature>
<gene>
    <name evidence="3" type="ORF">QTG54_014361</name>
</gene>
<evidence type="ECO:0000313" key="3">
    <source>
        <dbReference type="EMBL" id="KAK1734901.1"/>
    </source>
</evidence>
<name>A0AAD8XW17_9STRA</name>
<keyword evidence="4" id="KW-1185">Reference proteome</keyword>
<dbReference type="GO" id="GO:0016491">
    <property type="term" value="F:oxidoreductase activity"/>
    <property type="evidence" value="ECO:0007669"/>
    <property type="project" value="TreeGrafter"/>
</dbReference>
<dbReference type="EMBL" id="JATAAI010000036">
    <property type="protein sequence ID" value="KAK1734901.1"/>
    <property type="molecule type" value="Genomic_DNA"/>
</dbReference>
<evidence type="ECO:0000259" key="2">
    <source>
        <dbReference type="PROSITE" id="PS51471"/>
    </source>
</evidence>
<dbReference type="AlphaFoldDB" id="A0AAD8XW17"/>
<accession>A0AAD8XW17</accession>
<protein>
    <submittedName>
        <fullName evidence="3">2OG-Fe(II) oxygenase family protein</fullName>
    </submittedName>
</protein>
<dbReference type="InterPro" id="IPR027450">
    <property type="entry name" value="AlkB-like"/>
</dbReference>
<comment type="caution">
    <text evidence="3">The sequence shown here is derived from an EMBL/GenBank/DDBJ whole genome shotgun (WGS) entry which is preliminary data.</text>
</comment>
<dbReference type="Gene3D" id="2.60.120.590">
    <property type="entry name" value="Alpha-ketoglutarate-dependent dioxygenase AlkB-like"/>
    <property type="match status" value="1"/>
</dbReference>
<dbReference type="Pfam" id="PF13532">
    <property type="entry name" value="2OG-FeII_Oxy_2"/>
    <property type="match status" value="1"/>
</dbReference>
<dbReference type="PANTHER" id="PTHR12463:SF1">
    <property type="entry name" value="2-OXOGLUTARATE AND FE-DEPENDENT OXYGENASE FAMILY PROTEIN"/>
    <property type="match status" value="1"/>
</dbReference>
<dbReference type="GO" id="GO:0032451">
    <property type="term" value="F:demethylase activity"/>
    <property type="evidence" value="ECO:0007669"/>
    <property type="project" value="TreeGrafter"/>
</dbReference>
<dbReference type="PROSITE" id="PS51471">
    <property type="entry name" value="FE2OG_OXY"/>
    <property type="match status" value="1"/>
</dbReference>
<feature type="region of interest" description="Disordered" evidence="1">
    <location>
        <begin position="293"/>
        <end position="313"/>
    </location>
</feature>
<dbReference type="InterPro" id="IPR005123">
    <property type="entry name" value="Oxoglu/Fe-dep_dioxygenase_dom"/>
</dbReference>
<proteinExistence type="predicted"/>
<evidence type="ECO:0000313" key="4">
    <source>
        <dbReference type="Proteomes" id="UP001224775"/>
    </source>
</evidence>